<accession>A0AAE4FUS5</accession>
<sequence length="336" mass="38923">MFGNEQRAFAQLSPRDQAVFKKIKSYSQLTLKTEQLEFFLELLQVDPHQVIVKYLAREVDAQTAFNLTLWMIDQEIVTLDWLYDMIYQISTHPVEVNLDIRDLYPSGKRMELMDFSMILGQTELFLKSIRFEELNLKKFIQGLEPSVAVSLQTWLLSYGKITAVELTYLGDILSRMKHKQTEMPPPEPDPLIAAEAAVQSALEPTNPFQEKTLEDVFIELNLQQGGTETEIVPRVLDRIIFRKIRDVETGKDRVIYRPTFQVIRYVSDGTNHQELPMPVKSAKAWPPGIYLIQNDKDYIQLMRLPGSDFYEVFPEGPDPFLRAMTIERMVREGQGK</sequence>
<name>A0AAE4FUS5_9CYAN</name>
<evidence type="ECO:0000313" key="2">
    <source>
        <dbReference type="Proteomes" id="UP001268256"/>
    </source>
</evidence>
<evidence type="ECO:0000313" key="1">
    <source>
        <dbReference type="EMBL" id="MDS3861744.1"/>
    </source>
</evidence>
<dbReference type="Proteomes" id="UP001268256">
    <property type="component" value="Unassembled WGS sequence"/>
</dbReference>
<dbReference type="RefSeq" id="WP_322878978.1">
    <property type="nucleotide sequence ID" value="NZ_JAVMIP010000016.1"/>
</dbReference>
<protein>
    <submittedName>
        <fullName evidence="1">Uncharacterized protein</fullName>
    </submittedName>
</protein>
<gene>
    <name evidence="1" type="ORF">RIF25_13120</name>
</gene>
<dbReference type="EMBL" id="JAVMIP010000016">
    <property type="protein sequence ID" value="MDS3861744.1"/>
    <property type="molecule type" value="Genomic_DNA"/>
</dbReference>
<keyword evidence="2" id="KW-1185">Reference proteome</keyword>
<comment type="caution">
    <text evidence="1">The sequence shown here is derived from an EMBL/GenBank/DDBJ whole genome shotgun (WGS) entry which is preliminary data.</text>
</comment>
<reference evidence="2" key="1">
    <citation type="submission" date="2023-07" db="EMBL/GenBank/DDBJ databases">
        <authorList>
            <person name="Luz R."/>
            <person name="Cordeiro R."/>
            <person name="Fonseca A."/>
            <person name="Goncalves V."/>
        </authorList>
    </citation>
    <scope>NUCLEOTIDE SEQUENCE [LARGE SCALE GENOMIC DNA]</scope>
    <source>
        <strain evidence="2">BACA0444</strain>
    </source>
</reference>
<organism evidence="1 2">
    <name type="scientific">Pseudocalidococcus azoricus BACA0444</name>
    <dbReference type="NCBI Taxonomy" id="2918990"/>
    <lineage>
        <taxon>Bacteria</taxon>
        <taxon>Bacillati</taxon>
        <taxon>Cyanobacteriota</taxon>
        <taxon>Cyanophyceae</taxon>
        <taxon>Acaryochloridales</taxon>
        <taxon>Thermosynechococcaceae</taxon>
        <taxon>Pseudocalidococcus</taxon>
        <taxon>Pseudocalidococcus azoricus</taxon>
    </lineage>
</organism>
<proteinExistence type="predicted"/>
<dbReference type="AlphaFoldDB" id="A0AAE4FUS5"/>